<keyword evidence="3" id="KW-1185">Reference proteome</keyword>
<dbReference type="AlphaFoldDB" id="A0A840SKT1"/>
<feature type="transmembrane region" description="Helical" evidence="1">
    <location>
        <begin position="68"/>
        <end position="90"/>
    </location>
</feature>
<dbReference type="GO" id="GO:0016020">
    <property type="term" value="C:membrane"/>
    <property type="evidence" value="ECO:0007669"/>
    <property type="project" value="InterPro"/>
</dbReference>
<proteinExistence type="predicted"/>
<gene>
    <name evidence="2" type="ORF">HNP73_001505</name>
</gene>
<reference evidence="2 3" key="1">
    <citation type="submission" date="2020-08" db="EMBL/GenBank/DDBJ databases">
        <title>Genomic Encyclopedia of Type Strains, Phase IV (KMG-IV): sequencing the most valuable type-strain genomes for metagenomic binning, comparative biology and taxonomic classification.</title>
        <authorList>
            <person name="Goeker M."/>
        </authorList>
    </citation>
    <scope>NUCLEOTIDE SEQUENCE [LARGE SCALE GENOMIC DNA]</scope>
    <source>
        <strain evidence="2 3">DSM 101730</strain>
    </source>
</reference>
<keyword evidence="1" id="KW-0812">Transmembrane</keyword>
<dbReference type="Proteomes" id="UP000549457">
    <property type="component" value="Unassembled WGS sequence"/>
</dbReference>
<keyword evidence="1" id="KW-1133">Transmembrane helix</keyword>
<dbReference type="PANTHER" id="PTHR35335:SF1">
    <property type="entry name" value="UPF0716 PROTEIN FXSA"/>
    <property type="match status" value="1"/>
</dbReference>
<dbReference type="NCBIfam" id="NF008528">
    <property type="entry name" value="PRK11463.1-2"/>
    <property type="match status" value="1"/>
</dbReference>
<dbReference type="InterPro" id="IPR007313">
    <property type="entry name" value="FxsA"/>
</dbReference>
<accession>A0A840SKT1</accession>
<evidence type="ECO:0000256" key="1">
    <source>
        <dbReference type="SAM" id="Phobius"/>
    </source>
</evidence>
<dbReference type="EMBL" id="JACHFM010000001">
    <property type="protein sequence ID" value="MBB5221584.1"/>
    <property type="molecule type" value="Genomic_DNA"/>
</dbReference>
<keyword evidence="1" id="KW-0472">Membrane</keyword>
<protein>
    <submittedName>
        <fullName evidence="2">UPF0716 protein FxsA</fullName>
    </submittedName>
</protein>
<feature type="transmembrane region" description="Helical" evidence="1">
    <location>
        <begin position="12"/>
        <end position="36"/>
    </location>
</feature>
<evidence type="ECO:0000313" key="3">
    <source>
        <dbReference type="Proteomes" id="UP000549457"/>
    </source>
</evidence>
<evidence type="ECO:0000313" key="2">
    <source>
        <dbReference type="EMBL" id="MBB5221584.1"/>
    </source>
</evidence>
<name>A0A840SKT1_9RHOB</name>
<dbReference type="PANTHER" id="PTHR35335">
    <property type="entry name" value="UPF0716 PROTEIN FXSA"/>
    <property type="match status" value="1"/>
</dbReference>
<dbReference type="Pfam" id="PF04186">
    <property type="entry name" value="FxsA"/>
    <property type="match status" value="1"/>
</dbReference>
<sequence>MPIVEIVLFIQVGGLIGVLPTISLVFLAGIVGVAIIRQQGLNTLDQLSRDLENGRGDGDRLAHSALKVIAGILLIIPGFFSDAVALLLLVPPIRSLLIRWGASKVTVRATGAMRRRPQQAWAEPIEAEYEILDDEGLVNRQQPPSGWTRPR</sequence>
<organism evidence="2 3">
    <name type="scientific">Amaricoccus macauensis</name>
    <dbReference type="NCBI Taxonomy" id="57001"/>
    <lineage>
        <taxon>Bacteria</taxon>
        <taxon>Pseudomonadati</taxon>
        <taxon>Pseudomonadota</taxon>
        <taxon>Alphaproteobacteria</taxon>
        <taxon>Rhodobacterales</taxon>
        <taxon>Paracoccaceae</taxon>
        <taxon>Amaricoccus</taxon>
    </lineage>
</organism>
<comment type="caution">
    <text evidence="2">The sequence shown here is derived from an EMBL/GenBank/DDBJ whole genome shotgun (WGS) entry which is preliminary data.</text>
</comment>